<keyword evidence="1" id="KW-0175">Coiled coil</keyword>
<organism evidence="3 4">
    <name type="scientific">Laodelphax striatellus</name>
    <name type="common">Small brown planthopper</name>
    <name type="synonym">Delphax striatella</name>
    <dbReference type="NCBI Taxonomy" id="195883"/>
    <lineage>
        <taxon>Eukaryota</taxon>
        <taxon>Metazoa</taxon>
        <taxon>Ecdysozoa</taxon>
        <taxon>Arthropoda</taxon>
        <taxon>Hexapoda</taxon>
        <taxon>Insecta</taxon>
        <taxon>Pterygota</taxon>
        <taxon>Neoptera</taxon>
        <taxon>Paraneoptera</taxon>
        <taxon>Hemiptera</taxon>
        <taxon>Auchenorrhyncha</taxon>
        <taxon>Fulgoroidea</taxon>
        <taxon>Delphacidae</taxon>
        <taxon>Criomorphinae</taxon>
        <taxon>Laodelphax</taxon>
    </lineage>
</organism>
<gene>
    <name evidence="3" type="ORF">LSTR_LSTR013258</name>
</gene>
<name>A0A482WM09_LAOST</name>
<dbReference type="FunCoup" id="A0A482WM09">
    <property type="interactions" value="92"/>
</dbReference>
<comment type="caution">
    <text evidence="3">The sequence shown here is derived from an EMBL/GenBank/DDBJ whole genome shotgun (WGS) entry which is preliminary data.</text>
</comment>
<feature type="coiled-coil region" evidence="1">
    <location>
        <begin position="50"/>
        <end position="77"/>
    </location>
</feature>
<reference evidence="3 4" key="1">
    <citation type="journal article" date="2017" name="Gigascience">
        <title>Genome sequence of the small brown planthopper, Laodelphax striatellus.</title>
        <authorList>
            <person name="Zhu J."/>
            <person name="Jiang F."/>
            <person name="Wang X."/>
            <person name="Yang P."/>
            <person name="Bao Y."/>
            <person name="Zhao W."/>
            <person name="Wang W."/>
            <person name="Lu H."/>
            <person name="Wang Q."/>
            <person name="Cui N."/>
            <person name="Li J."/>
            <person name="Chen X."/>
            <person name="Luo L."/>
            <person name="Yu J."/>
            <person name="Kang L."/>
            <person name="Cui F."/>
        </authorList>
    </citation>
    <scope>NUCLEOTIDE SEQUENCE [LARGE SCALE GENOMIC DNA]</scope>
    <source>
        <strain evidence="3">Lst14</strain>
    </source>
</reference>
<protein>
    <submittedName>
        <fullName evidence="3">Uncharacterized protein</fullName>
    </submittedName>
</protein>
<evidence type="ECO:0000313" key="4">
    <source>
        <dbReference type="Proteomes" id="UP000291343"/>
    </source>
</evidence>
<dbReference type="OrthoDB" id="2372305at2759"/>
<accession>A0A482WM09</accession>
<dbReference type="AlphaFoldDB" id="A0A482WM09"/>
<dbReference type="InterPro" id="IPR024857">
    <property type="entry name" value="Cappuccino"/>
</dbReference>
<evidence type="ECO:0000313" key="3">
    <source>
        <dbReference type="EMBL" id="RZF34544.1"/>
    </source>
</evidence>
<dbReference type="InParanoid" id="A0A482WM09"/>
<dbReference type="SMR" id="A0A482WM09"/>
<dbReference type="Proteomes" id="UP000291343">
    <property type="component" value="Unassembled WGS sequence"/>
</dbReference>
<dbReference type="PANTHER" id="PTHR16230">
    <property type="entry name" value="CAPPUCCINO"/>
    <property type="match status" value="1"/>
</dbReference>
<evidence type="ECO:0000256" key="1">
    <source>
        <dbReference type="SAM" id="Coils"/>
    </source>
</evidence>
<dbReference type="GO" id="GO:0031083">
    <property type="term" value="C:BLOC-1 complex"/>
    <property type="evidence" value="ECO:0007669"/>
    <property type="project" value="TreeGrafter"/>
</dbReference>
<proteinExistence type="predicted"/>
<evidence type="ECO:0000256" key="2">
    <source>
        <dbReference type="SAM" id="MobiDB-lite"/>
    </source>
</evidence>
<dbReference type="STRING" id="195883.A0A482WM09"/>
<keyword evidence="4" id="KW-1185">Reference proteome</keyword>
<dbReference type="EMBL" id="QKKF02031235">
    <property type="protein sequence ID" value="RZF34544.1"/>
    <property type="molecule type" value="Genomic_DNA"/>
</dbReference>
<feature type="region of interest" description="Disordered" evidence="2">
    <location>
        <begin position="99"/>
        <end position="132"/>
    </location>
</feature>
<sequence>MVRQNVEDMLTRLEEFQSVLEMVQTEACSEQIKKEVLARSGDVDALCGRVDRLEAFVQRVERDLNAVETLVQRAESELTRDNRPGLQRLIPTFFKKKEPSLATGSGSQLASFAPPEIFKTSDYFPPPTEEPS</sequence>
<dbReference type="PANTHER" id="PTHR16230:SF3">
    <property type="entry name" value="BIOGENESIS OF LYSOSOMAL ORGANELLES COMPLEX-1, SUBUNIT 4, CAPPUCCINO"/>
    <property type="match status" value="1"/>
</dbReference>